<feature type="DNA-binding region" description="H-T-H motif" evidence="4">
    <location>
        <begin position="32"/>
        <end position="51"/>
    </location>
</feature>
<evidence type="ECO:0000256" key="2">
    <source>
        <dbReference type="ARBA" id="ARBA00023125"/>
    </source>
</evidence>
<dbReference type="InterPro" id="IPR041490">
    <property type="entry name" value="KstR2_TetR_C"/>
</dbReference>
<dbReference type="InterPro" id="IPR009057">
    <property type="entry name" value="Homeodomain-like_sf"/>
</dbReference>
<evidence type="ECO:0000256" key="3">
    <source>
        <dbReference type="ARBA" id="ARBA00023163"/>
    </source>
</evidence>
<dbReference type="GO" id="GO:0000976">
    <property type="term" value="F:transcription cis-regulatory region binding"/>
    <property type="evidence" value="ECO:0007669"/>
    <property type="project" value="TreeGrafter"/>
</dbReference>
<dbReference type="InterPro" id="IPR023772">
    <property type="entry name" value="DNA-bd_HTH_TetR-type_CS"/>
</dbReference>
<evidence type="ECO:0000256" key="4">
    <source>
        <dbReference type="PROSITE-ProRule" id="PRU00335"/>
    </source>
</evidence>
<organism evidence="6 7">
    <name type="scientific">Amycolatopsis sacchari</name>
    <dbReference type="NCBI Taxonomy" id="115433"/>
    <lineage>
        <taxon>Bacteria</taxon>
        <taxon>Bacillati</taxon>
        <taxon>Actinomycetota</taxon>
        <taxon>Actinomycetes</taxon>
        <taxon>Pseudonocardiales</taxon>
        <taxon>Pseudonocardiaceae</taxon>
        <taxon>Amycolatopsis</taxon>
    </lineage>
</organism>
<dbReference type="SUPFAM" id="SSF48498">
    <property type="entry name" value="Tetracyclin repressor-like, C-terminal domain"/>
    <property type="match status" value="1"/>
</dbReference>
<dbReference type="PROSITE" id="PS50977">
    <property type="entry name" value="HTH_TETR_2"/>
    <property type="match status" value="1"/>
</dbReference>
<reference evidence="6 7" key="1">
    <citation type="submission" date="2016-10" db="EMBL/GenBank/DDBJ databases">
        <authorList>
            <person name="de Groot N.N."/>
        </authorList>
    </citation>
    <scope>NUCLEOTIDE SEQUENCE [LARGE SCALE GENOMIC DNA]</scope>
    <source>
        <strain evidence="6 7">DSM 44468</strain>
    </source>
</reference>
<evidence type="ECO:0000313" key="7">
    <source>
        <dbReference type="Proteomes" id="UP000199025"/>
    </source>
</evidence>
<keyword evidence="2 4" id="KW-0238">DNA-binding</keyword>
<evidence type="ECO:0000256" key="1">
    <source>
        <dbReference type="ARBA" id="ARBA00023015"/>
    </source>
</evidence>
<dbReference type="GO" id="GO:0003700">
    <property type="term" value="F:DNA-binding transcription factor activity"/>
    <property type="evidence" value="ECO:0007669"/>
    <property type="project" value="TreeGrafter"/>
</dbReference>
<evidence type="ECO:0000313" key="6">
    <source>
        <dbReference type="EMBL" id="SFJ33084.1"/>
    </source>
</evidence>
<dbReference type="Proteomes" id="UP000199025">
    <property type="component" value="Unassembled WGS sequence"/>
</dbReference>
<dbReference type="Pfam" id="PF17932">
    <property type="entry name" value="TetR_C_24"/>
    <property type="match status" value="1"/>
</dbReference>
<name>A0A1I3QG49_9PSEU</name>
<dbReference type="EMBL" id="FORP01000004">
    <property type="protein sequence ID" value="SFJ33084.1"/>
    <property type="molecule type" value="Genomic_DNA"/>
</dbReference>
<proteinExistence type="predicted"/>
<gene>
    <name evidence="6" type="ORF">SAMN05421835_104326</name>
</gene>
<dbReference type="SUPFAM" id="SSF46689">
    <property type="entry name" value="Homeodomain-like"/>
    <property type="match status" value="1"/>
</dbReference>
<dbReference type="AlphaFoldDB" id="A0A1I3QG49"/>
<dbReference type="InterPro" id="IPR050109">
    <property type="entry name" value="HTH-type_TetR-like_transc_reg"/>
</dbReference>
<dbReference type="Gene3D" id="1.10.357.10">
    <property type="entry name" value="Tetracycline Repressor, domain 2"/>
    <property type="match status" value="1"/>
</dbReference>
<dbReference type="PANTHER" id="PTHR30055:SF234">
    <property type="entry name" value="HTH-TYPE TRANSCRIPTIONAL REGULATOR BETI"/>
    <property type="match status" value="1"/>
</dbReference>
<keyword evidence="3" id="KW-0804">Transcription</keyword>
<keyword evidence="1" id="KW-0805">Transcription regulation</keyword>
<dbReference type="PROSITE" id="PS01081">
    <property type="entry name" value="HTH_TETR_1"/>
    <property type="match status" value="1"/>
</dbReference>
<dbReference type="Gene3D" id="1.10.10.60">
    <property type="entry name" value="Homeodomain-like"/>
    <property type="match status" value="1"/>
</dbReference>
<evidence type="ECO:0000259" key="5">
    <source>
        <dbReference type="PROSITE" id="PS50977"/>
    </source>
</evidence>
<feature type="domain" description="HTH tetR-type" evidence="5">
    <location>
        <begin position="9"/>
        <end position="69"/>
    </location>
</feature>
<dbReference type="STRING" id="115433.SAMN05421835_104326"/>
<dbReference type="InterPro" id="IPR036271">
    <property type="entry name" value="Tet_transcr_reg_TetR-rel_C_sf"/>
</dbReference>
<accession>A0A1I3QG49</accession>
<keyword evidence="7" id="KW-1185">Reference proteome</keyword>
<dbReference type="PRINTS" id="PR00455">
    <property type="entry name" value="HTHTETR"/>
</dbReference>
<protein>
    <submittedName>
        <fullName evidence="6">DNA-binding transcriptional regulator, AcrR family</fullName>
    </submittedName>
</protein>
<dbReference type="InterPro" id="IPR001647">
    <property type="entry name" value="HTH_TetR"/>
</dbReference>
<dbReference type="RefSeq" id="WP_245782983.1">
    <property type="nucleotide sequence ID" value="NZ_CBDQZW010000003.1"/>
</dbReference>
<dbReference type="PANTHER" id="PTHR30055">
    <property type="entry name" value="HTH-TYPE TRANSCRIPTIONAL REGULATOR RUTR"/>
    <property type="match status" value="1"/>
</dbReference>
<dbReference type="Pfam" id="PF00440">
    <property type="entry name" value="TetR_N"/>
    <property type="match status" value="1"/>
</dbReference>
<sequence length="206" mass="23130">MSASPEVASEVWQRILDAAAEAFMVNGFANATIDDIAREVGATKGLVYYHFRSKFDIYLAVYEEGMRRVRERVEPHARGGGSGRDRLVAMCVAHEINLMEDLAYHHVVHQGVRDQRSTALKARQRDALTELNQLRSDYEDLFRGVVTEGIEDGSLRRVDAALATRTLLSNLNAVDMWYHRRDGQPPDEVHDLARRVVDLLIGGLAA</sequence>